<dbReference type="InterPro" id="IPR050091">
    <property type="entry name" value="PKS_NRPS_Biosynth_Enz"/>
</dbReference>
<keyword evidence="8" id="KW-0560">Oxidoreductase</keyword>
<evidence type="ECO:0000256" key="19">
    <source>
        <dbReference type="ARBA" id="ARBA00078169"/>
    </source>
</evidence>
<dbReference type="InterPro" id="IPR001242">
    <property type="entry name" value="Condensation_dom"/>
</dbReference>
<evidence type="ECO:0000256" key="17">
    <source>
        <dbReference type="ARBA" id="ARBA00073623"/>
    </source>
</evidence>
<evidence type="ECO:0000256" key="10">
    <source>
        <dbReference type="ARBA" id="ARBA00023268"/>
    </source>
</evidence>
<dbReference type="PROSITE" id="PS50075">
    <property type="entry name" value="CARRIER"/>
    <property type="match status" value="2"/>
</dbReference>
<evidence type="ECO:0000256" key="15">
    <source>
        <dbReference type="ARBA" id="ARBA00058455"/>
    </source>
</evidence>
<dbReference type="Pfam" id="PF00698">
    <property type="entry name" value="Acyl_transf_1"/>
    <property type="match status" value="1"/>
</dbReference>
<evidence type="ECO:0000256" key="13">
    <source>
        <dbReference type="ARBA" id="ARBA00052119"/>
    </source>
</evidence>
<dbReference type="GO" id="GO:0034081">
    <property type="term" value="C:polyketide synthase complex"/>
    <property type="evidence" value="ECO:0007669"/>
    <property type="project" value="UniProtKB-ARBA"/>
</dbReference>
<dbReference type="InterPro" id="IPR013968">
    <property type="entry name" value="PKS_KR"/>
</dbReference>
<dbReference type="EMBL" id="CP033464">
    <property type="protein sequence ID" value="QDX93501.1"/>
    <property type="molecule type" value="Genomic_DNA"/>
</dbReference>
<dbReference type="Gene3D" id="1.10.1240.100">
    <property type="match status" value="1"/>
</dbReference>
<dbReference type="PANTHER" id="PTHR43775:SF51">
    <property type="entry name" value="INACTIVE PHENOLPHTHIOCEROL SYNTHESIS POLYKETIDE SYNTHASE TYPE I PKS1-RELATED"/>
    <property type="match status" value="1"/>
</dbReference>
<evidence type="ECO:0000256" key="5">
    <source>
        <dbReference type="ARBA" id="ARBA00022679"/>
    </source>
</evidence>
<dbReference type="FunFam" id="3.40.47.10:FF:000042">
    <property type="entry name" value="Polyketide synthase Pks13"/>
    <property type="match status" value="2"/>
</dbReference>
<dbReference type="SUPFAM" id="SSF53901">
    <property type="entry name" value="Thiolase-like"/>
    <property type="match status" value="2"/>
</dbReference>
<keyword evidence="6" id="KW-0276">Fatty acid metabolism</keyword>
<dbReference type="InterPro" id="IPR009081">
    <property type="entry name" value="PP-bd_ACP"/>
</dbReference>
<dbReference type="GO" id="GO:0006633">
    <property type="term" value="P:fatty acid biosynthetic process"/>
    <property type="evidence" value="ECO:0007669"/>
    <property type="project" value="InterPro"/>
</dbReference>
<evidence type="ECO:0000256" key="18">
    <source>
        <dbReference type="ARBA" id="ARBA00075053"/>
    </source>
</evidence>
<evidence type="ECO:0000256" key="3">
    <source>
        <dbReference type="ARBA" id="ARBA00022450"/>
    </source>
</evidence>
<feature type="domain" description="Ketosynthase family 3 (KS3)" evidence="22">
    <location>
        <begin position="1462"/>
        <end position="1886"/>
    </location>
</feature>
<dbReference type="InterPro" id="IPR057326">
    <property type="entry name" value="KR_dom"/>
</dbReference>
<keyword evidence="3" id="KW-0596">Phosphopantetheine</keyword>
<protein>
    <recommendedName>
        <fullName evidence="17">Phenolphthiocerol/phthiocerol polyketide synthase subunit E</fullName>
        <ecNumber evidence="16">2.3.1.292</ecNumber>
    </recommendedName>
    <alternativeName>
        <fullName evidence="19">(Phenol)carboxyphthiodiolenone synthase subunit E</fullName>
    </alternativeName>
    <alternativeName>
        <fullName evidence="20">Beta-ketoacyl-acyl-carrier-protein synthase I</fullName>
    </alternativeName>
    <alternativeName>
        <fullName evidence="18">Phthiocerol synthesis polyketide synthase type I PpsE</fullName>
    </alternativeName>
</protein>
<dbReference type="CDD" id="cd00833">
    <property type="entry name" value="PKS"/>
    <property type="match status" value="2"/>
</dbReference>
<dbReference type="Pfam" id="PF22621">
    <property type="entry name" value="CurL-like_PKS_C"/>
    <property type="match status" value="2"/>
</dbReference>
<dbReference type="SUPFAM" id="SSF52151">
    <property type="entry name" value="FabD/lysophospholipase-like"/>
    <property type="match status" value="2"/>
</dbReference>
<keyword evidence="7" id="KW-0521">NADP</keyword>
<name>A0A518V925_BRELA</name>
<dbReference type="SMART" id="SM00827">
    <property type="entry name" value="PKS_AT"/>
    <property type="match status" value="1"/>
</dbReference>
<comment type="catalytic activity">
    <reaction evidence="12">
        <text>19-(4-hydroxyphenyl)nonadecanoyl-[(phenol)carboxyphthiodiolenone synthase] + 2 (S)-methylmalonyl-CoA + 3 malonyl-CoA + 5 NADPH + 10 H(+) = C37-(phenol)carboxyphthiodiolenone-[(phenol)carboxyphthiodiolenone synthase] + 5 CO2 + 5 NADP(+) + 5 CoA + 2 H2O</text>
        <dbReference type="Rhea" id="RHEA:57760"/>
        <dbReference type="Rhea" id="RHEA-COMP:14273"/>
        <dbReference type="Rhea" id="RHEA-COMP:14990"/>
        <dbReference type="ChEBI" id="CHEBI:15377"/>
        <dbReference type="ChEBI" id="CHEBI:15378"/>
        <dbReference type="ChEBI" id="CHEBI:16526"/>
        <dbReference type="ChEBI" id="CHEBI:57287"/>
        <dbReference type="ChEBI" id="CHEBI:57327"/>
        <dbReference type="ChEBI" id="CHEBI:57384"/>
        <dbReference type="ChEBI" id="CHEBI:57783"/>
        <dbReference type="ChEBI" id="CHEBI:58349"/>
        <dbReference type="ChEBI" id="CHEBI:133301"/>
        <dbReference type="ChEBI" id="CHEBI:142260"/>
        <dbReference type="EC" id="2.3.1.292"/>
    </reaction>
</comment>
<feature type="domain" description="Carrier" evidence="21">
    <location>
        <begin position="2898"/>
        <end position="2973"/>
    </location>
</feature>
<comment type="cofactor">
    <cofactor evidence="2">
        <name>pantetheine 4'-phosphate</name>
        <dbReference type="ChEBI" id="CHEBI:47942"/>
    </cofactor>
</comment>
<dbReference type="InterPro" id="IPR036291">
    <property type="entry name" value="NAD(P)-bd_dom_sf"/>
</dbReference>
<evidence type="ECO:0000313" key="23">
    <source>
        <dbReference type="EMBL" id="QDX93501.1"/>
    </source>
</evidence>
<dbReference type="Gene3D" id="3.30.559.10">
    <property type="entry name" value="Chloramphenicol acetyltransferase-like domain"/>
    <property type="match status" value="1"/>
</dbReference>
<dbReference type="InterPro" id="IPR016035">
    <property type="entry name" value="Acyl_Trfase/lysoPLipase"/>
</dbReference>
<dbReference type="PROSITE" id="PS00012">
    <property type="entry name" value="PHOSPHOPANTETHEINE"/>
    <property type="match status" value="1"/>
</dbReference>
<evidence type="ECO:0000256" key="11">
    <source>
        <dbReference type="ARBA" id="ARBA00050973"/>
    </source>
</evidence>
<proteinExistence type="predicted"/>
<gene>
    <name evidence="23" type="ORF">EEL30_15100</name>
</gene>
<keyword evidence="4" id="KW-0597">Phosphoprotein</keyword>
<feature type="domain" description="Carrier" evidence="21">
    <location>
        <begin position="1367"/>
        <end position="1442"/>
    </location>
</feature>
<keyword evidence="9" id="KW-0443">Lipid metabolism</keyword>
<dbReference type="InterPro" id="IPR020806">
    <property type="entry name" value="PKS_PP-bd"/>
</dbReference>
<dbReference type="Pfam" id="PF08659">
    <property type="entry name" value="KR"/>
    <property type="match status" value="2"/>
</dbReference>
<dbReference type="PANTHER" id="PTHR43775">
    <property type="entry name" value="FATTY ACID SYNTHASE"/>
    <property type="match status" value="1"/>
</dbReference>
<evidence type="ECO:0000313" key="24">
    <source>
        <dbReference type="Proteomes" id="UP000319432"/>
    </source>
</evidence>
<dbReference type="GO" id="GO:0016491">
    <property type="term" value="F:oxidoreductase activity"/>
    <property type="evidence" value="ECO:0007669"/>
    <property type="project" value="UniProtKB-KW"/>
</dbReference>
<dbReference type="InterPro" id="IPR049490">
    <property type="entry name" value="C883_1060-like_KR_N"/>
</dbReference>
<dbReference type="InterPro" id="IPR014043">
    <property type="entry name" value="Acyl_transferase_dom"/>
</dbReference>
<dbReference type="GO" id="GO:0004315">
    <property type="term" value="F:3-oxoacyl-[acyl-carrier-protein] synthase activity"/>
    <property type="evidence" value="ECO:0007669"/>
    <property type="project" value="InterPro"/>
</dbReference>
<comment type="function">
    <text evidence="15">Part of the PpsABCDE complex involved in the biosynthesis of the lipid core common to phthiocerols and phenolphthiocerols by successive additions of malonyl-CoA or methylmalonyl-CoA extender units. PpsA can accept as substrate the activated forms of either icosanoyl (C20), docosanoyl (C22) or lignoceroyl (C24) groups from FadD26, or a (4-hydroxyphenyl)-C17 or (4-hydroxyphenyl)-C19 fatty acyl from FadD29. PpsA initiates the biosynthesis and extends its substrate using a malonyl-CoA extender unit. The PpsB and PpsC proteins add the second and third malonyl-CoA extender units. PpsD adds an (R)-methylmalonyl unit and PpsE adds a second (R)-methylmalonyl unit. The incorporation of the methylmalonyl units results in formation of two branched methyl groups in the elongated product.</text>
</comment>
<dbReference type="PROSITE" id="PS52004">
    <property type="entry name" value="KS3_2"/>
    <property type="match status" value="2"/>
</dbReference>
<dbReference type="SMART" id="SM00825">
    <property type="entry name" value="PKS_KS"/>
    <property type="match status" value="2"/>
</dbReference>
<dbReference type="PROSITE" id="PS00606">
    <property type="entry name" value="KS3_1"/>
    <property type="match status" value="2"/>
</dbReference>
<dbReference type="InterPro" id="IPR014030">
    <property type="entry name" value="Ketoacyl_synth_N"/>
</dbReference>
<dbReference type="SMART" id="SM01294">
    <property type="entry name" value="PKS_PP_betabranch"/>
    <property type="match status" value="1"/>
</dbReference>
<dbReference type="Gene3D" id="3.40.47.10">
    <property type="match status" value="2"/>
</dbReference>
<evidence type="ECO:0000256" key="8">
    <source>
        <dbReference type="ARBA" id="ARBA00023002"/>
    </source>
</evidence>
<dbReference type="EC" id="2.3.1.292" evidence="16"/>
<feature type="domain" description="Ketosynthase family 3 (KS3)" evidence="22">
    <location>
        <begin position="12"/>
        <end position="436"/>
    </location>
</feature>
<evidence type="ECO:0000256" key="1">
    <source>
        <dbReference type="ARBA" id="ARBA00001937"/>
    </source>
</evidence>
<dbReference type="InterPro" id="IPR014031">
    <property type="entry name" value="Ketoacyl_synth_C"/>
</dbReference>
<evidence type="ECO:0000256" key="6">
    <source>
        <dbReference type="ARBA" id="ARBA00022832"/>
    </source>
</evidence>
<evidence type="ECO:0000259" key="21">
    <source>
        <dbReference type="PROSITE" id="PS50075"/>
    </source>
</evidence>
<dbReference type="SUPFAM" id="SSF47336">
    <property type="entry name" value="ACP-like"/>
    <property type="match status" value="2"/>
</dbReference>
<dbReference type="OrthoDB" id="9778690at2"/>
<dbReference type="Gene3D" id="3.30.70.250">
    <property type="entry name" value="Malonyl-CoA ACP transacylase, ACP-binding"/>
    <property type="match status" value="1"/>
</dbReference>
<dbReference type="InterPro" id="IPR018201">
    <property type="entry name" value="Ketoacyl_synth_AS"/>
</dbReference>
<evidence type="ECO:0000256" key="20">
    <source>
        <dbReference type="ARBA" id="ARBA00084020"/>
    </source>
</evidence>
<accession>A0A518V925</accession>
<dbReference type="GO" id="GO:0031177">
    <property type="term" value="F:phosphopantetheine binding"/>
    <property type="evidence" value="ECO:0007669"/>
    <property type="project" value="InterPro"/>
</dbReference>
<reference evidence="23 24" key="1">
    <citation type="submission" date="2018-11" db="EMBL/GenBank/DDBJ databases">
        <title>Phylogenetic determinants of toxin gene distribution in genomes of Brevibacillus laterosporus.</title>
        <authorList>
            <person name="Glare T.R."/>
            <person name="Durrant A."/>
            <person name="Berry C."/>
            <person name="Palma L."/>
            <person name="Ormskirk M."/>
            <person name="Cox M.O."/>
        </authorList>
    </citation>
    <scope>NUCLEOTIDE SEQUENCE [LARGE SCALE GENOMIC DNA]</scope>
    <source>
        <strain evidence="23 24">1821L</strain>
    </source>
</reference>
<comment type="catalytic activity">
    <reaction evidence="14">
        <text>icosanoyl-[(phenol)carboxyphthiodiolenone synthase] + 2 (S)-methylmalonyl-CoA + 3 malonyl-CoA + 5 NADPH + 10 H(+) = C32-carboxyphthiodiolenone-[(phenol)carboxyphthiodiolenone synthase] + 5 CO2 + 5 NADP(+) + 5 CoA + 2 H2O</text>
        <dbReference type="Rhea" id="RHEA:57748"/>
        <dbReference type="Rhea" id="RHEA-COMP:14985"/>
        <dbReference type="Rhea" id="RHEA-COMP:14986"/>
        <dbReference type="ChEBI" id="CHEBI:15377"/>
        <dbReference type="ChEBI" id="CHEBI:15378"/>
        <dbReference type="ChEBI" id="CHEBI:16526"/>
        <dbReference type="ChEBI" id="CHEBI:57287"/>
        <dbReference type="ChEBI" id="CHEBI:57327"/>
        <dbReference type="ChEBI" id="CHEBI:57384"/>
        <dbReference type="ChEBI" id="CHEBI:57783"/>
        <dbReference type="ChEBI" id="CHEBI:58349"/>
        <dbReference type="ChEBI" id="CHEBI:87848"/>
        <dbReference type="ChEBI" id="CHEBI:142236"/>
        <dbReference type="EC" id="2.3.1.292"/>
    </reaction>
</comment>
<comment type="catalytic activity">
    <reaction evidence="13">
        <text>docosanoyl-[(phenol)carboxyphthiodiolenone synthase] + 2 (S)-methylmalonyl-CoA + 3 malonyl-CoA + 5 NADPH + 10 H(+) = C34-carboxyphthiodiolenone-[(phenol)carboxyphthiodiolenone synthase] + 5 CO2 + 5 NADP(+) + 5 CoA + 2 H2O</text>
        <dbReference type="Rhea" id="RHEA:57752"/>
        <dbReference type="Rhea" id="RHEA-COMP:14987"/>
        <dbReference type="Rhea" id="RHEA-COMP:14988"/>
        <dbReference type="ChEBI" id="CHEBI:15377"/>
        <dbReference type="ChEBI" id="CHEBI:15378"/>
        <dbReference type="ChEBI" id="CHEBI:16526"/>
        <dbReference type="ChEBI" id="CHEBI:57287"/>
        <dbReference type="ChEBI" id="CHEBI:57327"/>
        <dbReference type="ChEBI" id="CHEBI:57384"/>
        <dbReference type="ChEBI" id="CHEBI:57783"/>
        <dbReference type="ChEBI" id="CHEBI:58349"/>
        <dbReference type="ChEBI" id="CHEBI:142237"/>
        <dbReference type="ChEBI" id="CHEBI:142238"/>
        <dbReference type="EC" id="2.3.1.292"/>
    </reaction>
</comment>
<dbReference type="Pfam" id="PF00668">
    <property type="entry name" value="Condensation"/>
    <property type="match status" value="1"/>
</dbReference>
<dbReference type="CDD" id="cd19531">
    <property type="entry name" value="LCL_NRPS-like"/>
    <property type="match status" value="1"/>
</dbReference>
<dbReference type="InterPro" id="IPR036736">
    <property type="entry name" value="ACP-like_sf"/>
</dbReference>
<sequence length="3427" mass="384772">MTKKEEQTHRTGLEIAVIGIAGRFPGADNLEQYWENLKNSVETISVFTDEELRMAGIDPALLQKPNYVKAKGYIEDIELFDPGFFGYSPREVEIMDPQIRLLQECSWQALEDAGYDPKSYEGLIGLYVGAASNYEWVAQSPLMKNDGGAELHEAGTLCYKDAISTLTSYKLGLKGPSFTMYTACSTSMLSIHLACRALLTGECHIALAGGVRVSYPNKKGYLYEQGLTSSPDGHVRAFDADAGGAVFSDGVGMVVLKRLEDAIADGDNISAVIKGSAVNNDGARKVGYTAPSVEGQSEVILAAQHLAEVEPESISYIETHGTATNLGDTIEFEALKRAFQTEQKSFCGIGSVKSNIGHLDTAAGVAGFLKTVLALKHKQLPPTLHFNRPNPRINLVNSPFYVVKGLQDWEHEGYPLRAGVSAFGYGGTNVHVILEEAPIIESECSQSDQYVFPLSARSLTALDNAANQLADYLSNQLKVELADVAYTLQVGRREFPYRRAIVATNREEAIDSLLARKGNATLAVVHQPDVIFMFHKHGFSDVTFLLDLYSSEPTFKNALDRCFDQVQMITGYDLRNVLFPQYNLDDIALVLKQPEISEVVSFVLQYALASLFIARGVAPTAMIGFGIGEYVSAVLGEVMTLEDVLSLVTARGKVIYSQTATVDDFQRLAQDIRLQSPRLPFISSVTGTWINDQQATDYGYWVRQIYEQADEGIGLEEVAKNADVLFLQLFASSEQRNRLAKCLADREERIVSVIDQEEGNGETSQVYQSLGTLWSLGKTPEWKSFYEGEKRCRVPLPTYPFEKQRYWPEQNSITTHTAMQKTQKLQKNENMAEWFYLPTWEPSTFTAEKENKERRKYLIFTDEAGMGNKVANRLKETGHQVLTVEYGAAYSKKTEREYVIQASEENDYKRLFQDLRNNDNLPQEIIHMWNVNKEDIGTASMELGYYSLIHLVKAISGQNMIAPLQISVITNHMQKVTDTDIVQPEKAMLLAPVKVIPQEFQNIRCRSIDMVETIEQSLSQDAVIEQLFTELASEIVDTVVAYRNKERYVRTFNQVPVDQLAATLSLGIEETAPQLRKQGVYLITGGLGGIGTKLAEYLAKTVQAKLVLLGRSQLPPRTEWETWLANHEEKDDTSLKIRHIQQMEEYGAEVLVISANVVDENQMRDVIAQAEEKFGAIHGVIHAAGILRVKSAQCMMEKISKEECEEQFLPKLYGTLTLEKVLRDKPLDFCLLVSSLSPILGGLGFVAYAAANLYLDAFAEKQSVLNPNRWISVNWGDWQYTGREYEKTFVSESIELLEMTPTEGTKTFQCVLGLGGVHQVIISSGNLYSRINQWIKLEALREEGPSVSVKSKASKQQNRIRNMENKLKISEIEQMISEIWMDFYRVDSVNPAESFFQLGATSLDIIQIHNKIVKTLERHIPIEVMFEFPTIELLAKHLSGGEAVEEMEEVSKGNKNSTRKMSGDIAVIGMAGRFPGAQDIYAFWENLKNGVESVVFFTDEELKEAGVDPAQSSLPNYVKAKGYLEGAEYFDSAFFDYTPKDAMLMDPQLRVFHECTWAAFEHAGYNIDSYKGSVGVFAGASPNLYWQVMATLAEANEPSGQFLASLLNDKDSLSTQISYKLNLKGPSSNIFTGCSTSLVSIISACQALSNGQCDMAIAGGITLTQPDKAGYIYEEGMLFAVDGHCRSFDEKASGMLFGDGVGVVVLKSLEDAVADGDFIHAVIRGSAINNDGNRKVGYTAPSVEGQAEVIRAAHSSANVEPNSITYIETHGTATKLGDTIEISALKQAFNSEKRQYCAIGSVKSNVGHLNAASGVAGFIKVVMSMQNRQIPASLHFETPNKQIDFDNSPFFVNTQLREWKSEEYPLRGGVSSFGIGGTNAHIVLEEASPKSISGDSLRGWKMLVLSAKTVSSLDRMTQNLGNYLGKHPDVNLADVSYTLQIGRKPFRYRRTVLCQSVEEASELLLSIDTHKIDTVMAKGENRPVVFMFSGQGSQYVNMGRDLYEQEPQFRAEMDKCFAILEPMLGYDLRNVLFPTANEDEARTKINKNECGQPLLFIFEYALSQLLMQWGIQPSAVIGYSFGEYVAATIAGVFTLQDVLKLIVERGRLMNKVSGAMLSVPLNAKETSARMADFITKHSEADIRAISLAIDNGPSSIVSGSEKAIKEFELELRANRLLCMRVPSEHAAHSIVLDPILEDFEQMIRTIPLQEPEIPYISNVTGTWVTAEQVQDPMYWVTHMRETVRFADGIEVLKQDKDSVFVEIGPSRDLSVLLNRFFEGEPERILHTTKHPQQKISDVYFLLTKLARLWALGVFVDWTNFYADEERQRIPLPTYSFEPTSYKIQANPFELSQRLTKKKPQLHKKENISEWFYTPQWSSVPLRKAKGSESLAEQRWLIFADESGLGTKVATGIETVAKSVVIVKAGESFSKLAENCYQLNLKEEDHYLKLLSELSKEEKLPTRIAHFLGVTTTEQNAASNLSDFQNRGFYSLFHLVKSLVGKQTNDQIDIKVISNNVHEILGDETLVPEKATVLATAIVAPQEYSYLNCSHIDIVSPDMGSKREEKLVEQLIAECCAPSSDKLIAYRGKNRWVQGYVSHTIDNVIENTSPLRQKGVYLITGGLGGIGLILAEYLVKTVQAKLILTGRSGLPAHEDWKEWLETHDENNLITQKIRKLEELEQLGGEVLVCSCDVADKEQMQAVITQAEQLFGPINGVIHGAGVLGGNTFNLIKELHVADCEEQFHSKMYGLRVLSEVLCDKQLDFCLLMSSIASVLGGLGFTAYSAANLYMDYFVQKYNKDALVPWISVNWSDWKYWNDAEKDTSVGGSIWELSMLPEEGVQAFHRILASGETWIANSPGDLQVRIDQWVHLQSLRSEEEDDTDITLLHARPALMSPYVEPRTELEKELVEIWQKIFRVNQIGIEDDFFELGGDSLKGITLVSRIHKELNVEIPVAQLFDTPTIEKLSTHINNAERSGYLSIDVAAKKEAYDLSSAQKRFYVLHRLHPTSTAYNDTATVLLEGELDLKRLELSFKNVIQRHEVFRTSIQMIDDEPKQFIHDEVEFELMYVEAKETEAPQLVRNFIRAFNLEIAPFLRIGVVRLHETKHILIVDIHHIITDGVSFDIFVRDLMKLYSGEELPQLRIQYKDYAEWQNSEREQEVVKKQKEYWMNRFEDQIPVLNLPTDYSRPEMSNFVGDTLSFEINQELTDKIRKLVSQEESTLYIVLLAIYNALLHKYTGQEDIVVGSPIAGRPHADLQNIMGVFVNMLPMRNQPKGERTFKTFLAEVKENSLKAFENQKYQYEDLVLSLGLQGNITRNPLFDVMFVLQNMDTEKLEFNGLHVSPFEFGHQRAQVDLLLRAVEAQDKLEMTIEYSTELFRRGTMEKFVQRYLELLEQVASNVQIKLQDITVSHDFEELVLQIDQGDFNF</sequence>
<organism evidence="23 24">
    <name type="scientific">Brevibacillus laterosporus</name>
    <name type="common">Bacillus laterosporus</name>
    <dbReference type="NCBI Taxonomy" id="1465"/>
    <lineage>
        <taxon>Bacteria</taxon>
        <taxon>Bacillati</taxon>
        <taxon>Bacillota</taxon>
        <taxon>Bacilli</taxon>
        <taxon>Bacillales</taxon>
        <taxon>Paenibacillaceae</taxon>
        <taxon>Brevibacillus</taxon>
    </lineage>
</organism>
<dbReference type="InterPro" id="IPR006162">
    <property type="entry name" value="Ppantetheine_attach_site"/>
</dbReference>
<comment type="cofactor">
    <cofactor evidence="1">
        <name>NADP(+)</name>
        <dbReference type="ChEBI" id="CHEBI:58349"/>
    </cofactor>
</comment>
<dbReference type="Pfam" id="PF00109">
    <property type="entry name" value="ketoacyl-synt"/>
    <property type="match status" value="2"/>
</dbReference>
<dbReference type="FunFam" id="1.10.1200.10:FF:000005">
    <property type="entry name" value="Nonribosomal peptide synthetase 1"/>
    <property type="match status" value="1"/>
</dbReference>
<keyword evidence="10" id="KW-0511">Multifunctional enzyme</keyword>
<dbReference type="Gene3D" id="3.30.559.30">
    <property type="entry name" value="Nonribosomal peptide synthetase, condensation domain"/>
    <property type="match status" value="1"/>
</dbReference>
<dbReference type="SUPFAM" id="SSF52777">
    <property type="entry name" value="CoA-dependent acyltransferases"/>
    <property type="match status" value="2"/>
</dbReference>
<dbReference type="SMART" id="SM00823">
    <property type="entry name" value="PKS_PP"/>
    <property type="match status" value="2"/>
</dbReference>
<comment type="catalytic activity">
    <reaction evidence="11">
        <text>17-(4-hydroxyphenyl)heptadecanoyl-[(phenol)carboxyphthiodiolenone synthase] + 2 (S)-methylmalonyl-CoA + 3 malonyl-CoA + 5 NADPH + 10 H(+) = C35-(phenol)carboxyphthiodiolenone-[(phenol)carboxyphthiodiolenone synthase] + 5 CO2 + 5 NADP(+) + 5 CoA + 2 H2O</text>
        <dbReference type="Rhea" id="RHEA:57756"/>
        <dbReference type="Rhea" id="RHEA-COMP:14272"/>
        <dbReference type="Rhea" id="RHEA-COMP:14989"/>
        <dbReference type="ChEBI" id="CHEBI:15377"/>
        <dbReference type="ChEBI" id="CHEBI:15378"/>
        <dbReference type="ChEBI" id="CHEBI:16526"/>
        <dbReference type="ChEBI" id="CHEBI:57287"/>
        <dbReference type="ChEBI" id="CHEBI:57327"/>
        <dbReference type="ChEBI" id="CHEBI:57384"/>
        <dbReference type="ChEBI" id="CHEBI:57783"/>
        <dbReference type="ChEBI" id="CHEBI:58349"/>
        <dbReference type="ChEBI" id="CHEBI:133300"/>
        <dbReference type="ChEBI" id="CHEBI:142259"/>
        <dbReference type="EC" id="2.3.1.292"/>
    </reaction>
</comment>
<dbReference type="Gene3D" id="1.10.1200.10">
    <property type="entry name" value="ACP-like"/>
    <property type="match status" value="2"/>
</dbReference>
<dbReference type="Proteomes" id="UP000319432">
    <property type="component" value="Chromosome"/>
</dbReference>
<dbReference type="InterPro" id="IPR016039">
    <property type="entry name" value="Thiolase-like"/>
</dbReference>
<dbReference type="Pfam" id="PF00550">
    <property type="entry name" value="PP-binding"/>
    <property type="match status" value="2"/>
</dbReference>
<keyword evidence="5" id="KW-0808">Transferase</keyword>
<evidence type="ECO:0000256" key="16">
    <source>
        <dbReference type="ARBA" id="ARBA00066974"/>
    </source>
</evidence>
<evidence type="ECO:0000256" key="4">
    <source>
        <dbReference type="ARBA" id="ARBA00022553"/>
    </source>
</evidence>
<dbReference type="CDD" id="cd08953">
    <property type="entry name" value="KR_2_SDR_x"/>
    <property type="match status" value="2"/>
</dbReference>
<dbReference type="Pfam" id="PF21394">
    <property type="entry name" value="Beta-ketacyl_N"/>
    <property type="match status" value="2"/>
</dbReference>
<evidence type="ECO:0000259" key="22">
    <source>
        <dbReference type="PROSITE" id="PS52004"/>
    </source>
</evidence>
<dbReference type="SUPFAM" id="SSF51735">
    <property type="entry name" value="NAD(P)-binding Rossmann-fold domains"/>
    <property type="match status" value="4"/>
</dbReference>
<dbReference type="InterPro" id="IPR023213">
    <property type="entry name" value="CAT-like_dom_sf"/>
</dbReference>
<dbReference type="InterPro" id="IPR001227">
    <property type="entry name" value="Ac_transferase_dom_sf"/>
</dbReference>
<evidence type="ECO:0000256" key="14">
    <source>
        <dbReference type="ARBA" id="ARBA00052745"/>
    </source>
</evidence>
<keyword evidence="24" id="KW-1185">Reference proteome</keyword>
<dbReference type="Gene3D" id="3.40.50.720">
    <property type="entry name" value="NAD(P)-binding Rossmann-like Domain"/>
    <property type="match status" value="2"/>
</dbReference>
<dbReference type="Pfam" id="PF02801">
    <property type="entry name" value="Ketoacyl-synt_C"/>
    <property type="match status" value="2"/>
</dbReference>
<dbReference type="GO" id="GO:0004312">
    <property type="term" value="F:fatty acid synthase activity"/>
    <property type="evidence" value="ECO:0007669"/>
    <property type="project" value="TreeGrafter"/>
</dbReference>
<dbReference type="Gene3D" id="3.30.70.3290">
    <property type="match status" value="2"/>
</dbReference>
<evidence type="ECO:0000256" key="12">
    <source>
        <dbReference type="ARBA" id="ARBA00051971"/>
    </source>
</evidence>
<evidence type="ECO:0000256" key="9">
    <source>
        <dbReference type="ARBA" id="ARBA00023098"/>
    </source>
</evidence>
<evidence type="ECO:0000256" key="2">
    <source>
        <dbReference type="ARBA" id="ARBA00001957"/>
    </source>
</evidence>
<dbReference type="InterPro" id="IPR020841">
    <property type="entry name" value="PKS_Beta-ketoAc_synthase_dom"/>
</dbReference>
<dbReference type="Gene3D" id="3.40.366.10">
    <property type="entry name" value="Malonyl-Coenzyme A Acyl Carrier Protein, domain 2"/>
    <property type="match status" value="3"/>
</dbReference>
<dbReference type="SMART" id="SM00822">
    <property type="entry name" value="PKS_KR"/>
    <property type="match status" value="2"/>
</dbReference>
<evidence type="ECO:0000256" key="7">
    <source>
        <dbReference type="ARBA" id="ARBA00022857"/>
    </source>
</evidence>